<evidence type="ECO:0000313" key="2">
    <source>
        <dbReference type="EMBL" id="SVC56055.1"/>
    </source>
</evidence>
<reference evidence="2" key="1">
    <citation type="submission" date="2018-05" db="EMBL/GenBank/DDBJ databases">
        <authorList>
            <person name="Lanie J.A."/>
            <person name="Ng W.-L."/>
            <person name="Kazmierczak K.M."/>
            <person name="Andrzejewski T.M."/>
            <person name="Davidsen T.M."/>
            <person name="Wayne K.J."/>
            <person name="Tettelin H."/>
            <person name="Glass J.I."/>
            <person name="Rusch D."/>
            <person name="Podicherti R."/>
            <person name="Tsui H.-C.T."/>
            <person name="Winkler M.E."/>
        </authorList>
    </citation>
    <scope>NUCLEOTIDE SEQUENCE</scope>
</reference>
<gene>
    <name evidence="2" type="ORF">METZ01_LOCUS308909</name>
</gene>
<keyword evidence="1" id="KW-0472">Membrane</keyword>
<evidence type="ECO:0000256" key="1">
    <source>
        <dbReference type="SAM" id="Phobius"/>
    </source>
</evidence>
<organism evidence="2">
    <name type="scientific">marine metagenome</name>
    <dbReference type="NCBI Taxonomy" id="408172"/>
    <lineage>
        <taxon>unclassified sequences</taxon>
        <taxon>metagenomes</taxon>
        <taxon>ecological metagenomes</taxon>
    </lineage>
</organism>
<dbReference type="AlphaFoldDB" id="A0A382N6U8"/>
<dbReference type="EMBL" id="UINC01097939">
    <property type="protein sequence ID" value="SVC56055.1"/>
    <property type="molecule type" value="Genomic_DNA"/>
</dbReference>
<sequence length="70" mass="8221">MLELFEFPLLSVGIGLCVCLFLFVYFSAIGDHISVGRFKKYPFRIFIFIALPTGFFFHWVFSELIYRTAQ</sequence>
<proteinExistence type="predicted"/>
<protein>
    <submittedName>
        <fullName evidence="2">Uncharacterized protein</fullName>
    </submittedName>
</protein>
<keyword evidence="1" id="KW-1133">Transmembrane helix</keyword>
<feature type="transmembrane region" description="Helical" evidence="1">
    <location>
        <begin position="41"/>
        <end position="61"/>
    </location>
</feature>
<name>A0A382N6U8_9ZZZZ</name>
<feature type="transmembrane region" description="Helical" evidence="1">
    <location>
        <begin position="12"/>
        <end position="29"/>
    </location>
</feature>
<keyword evidence="1" id="KW-0812">Transmembrane</keyword>
<accession>A0A382N6U8</accession>